<name>A0A1E4RF16_9ASCO</name>
<dbReference type="PANTHER" id="PTHR10430">
    <property type="entry name" value="PEROXIREDOXIN"/>
    <property type="match status" value="1"/>
</dbReference>
<keyword evidence="10" id="KW-1185">Reference proteome</keyword>
<evidence type="ECO:0000313" key="9">
    <source>
        <dbReference type="EMBL" id="ODV65821.1"/>
    </source>
</evidence>
<dbReference type="GO" id="GO:0005739">
    <property type="term" value="C:mitochondrion"/>
    <property type="evidence" value="ECO:0007669"/>
    <property type="project" value="TreeGrafter"/>
</dbReference>
<dbReference type="CDD" id="cd03013">
    <property type="entry name" value="PRX5_like"/>
    <property type="match status" value="1"/>
</dbReference>
<dbReference type="OrthoDB" id="1882547at2759"/>
<dbReference type="RefSeq" id="XP_020074888.1">
    <property type="nucleotide sequence ID" value="XM_020219794.1"/>
</dbReference>
<dbReference type="PROSITE" id="PS51352">
    <property type="entry name" value="THIOREDOXIN_2"/>
    <property type="match status" value="1"/>
</dbReference>
<protein>
    <submittedName>
        <fullName evidence="9">Redoxin</fullName>
    </submittedName>
</protein>
<dbReference type="InterPro" id="IPR037944">
    <property type="entry name" value="PRX5-like"/>
</dbReference>
<dbReference type="Pfam" id="PF08534">
    <property type="entry name" value="Redoxin"/>
    <property type="match status" value="1"/>
</dbReference>
<dbReference type="AlphaFoldDB" id="A0A1E4RF16"/>
<gene>
    <name evidence="9" type="ORF">HYPBUDRAFT_141648</name>
</gene>
<comment type="similarity">
    <text evidence="1 7">Belongs to the peroxiredoxin family. Prx5 subfamily.</text>
</comment>
<comment type="function">
    <text evidence="7">Thiol-specific peroxidase that catalyzes the reduction of hydrogen peroxide and organic hydroperoxides to water and alcohols, respectively. Plays a role in cell protection against oxidative stress by detoxifying peroxides.</text>
</comment>
<dbReference type="GO" id="GO:0034599">
    <property type="term" value="P:cellular response to oxidative stress"/>
    <property type="evidence" value="ECO:0007669"/>
    <property type="project" value="InterPro"/>
</dbReference>
<dbReference type="SUPFAM" id="SSF52833">
    <property type="entry name" value="Thioredoxin-like"/>
    <property type="match status" value="1"/>
</dbReference>
<dbReference type="Proteomes" id="UP000095085">
    <property type="component" value="Unassembled WGS sequence"/>
</dbReference>
<dbReference type="InterPro" id="IPR036249">
    <property type="entry name" value="Thioredoxin-like_sf"/>
</dbReference>
<dbReference type="Gene3D" id="3.40.30.10">
    <property type="entry name" value="Glutaredoxin"/>
    <property type="match status" value="1"/>
</dbReference>
<evidence type="ECO:0000313" key="10">
    <source>
        <dbReference type="Proteomes" id="UP000095085"/>
    </source>
</evidence>
<keyword evidence="2 7" id="KW-0575">Peroxidase</keyword>
<dbReference type="GO" id="GO:0005777">
    <property type="term" value="C:peroxisome"/>
    <property type="evidence" value="ECO:0007669"/>
    <property type="project" value="TreeGrafter"/>
</dbReference>
<keyword evidence="5 7" id="KW-0676">Redox-active center</keyword>
<dbReference type="PANTHER" id="PTHR10430:SF39">
    <property type="entry name" value="PEROXISOMAL MEMBRANE ASSOCIATED PROTEIN 20"/>
    <property type="match status" value="1"/>
</dbReference>
<evidence type="ECO:0000256" key="6">
    <source>
        <dbReference type="PIRSR" id="PIRSR637944-1"/>
    </source>
</evidence>
<evidence type="ECO:0000256" key="2">
    <source>
        <dbReference type="ARBA" id="ARBA00022559"/>
    </source>
</evidence>
<evidence type="ECO:0000256" key="5">
    <source>
        <dbReference type="ARBA" id="ARBA00023284"/>
    </source>
</evidence>
<evidence type="ECO:0000256" key="1">
    <source>
        <dbReference type="ARBA" id="ARBA00010505"/>
    </source>
</evidence>
<dbReference type="EMBL" id="KV454543">
    <property type="protein sequence ID" value="ODV65821.1"/>
    <property type="molecule type" value="Genomic_DNA"/>
</dbReference>
<evidence type="ECO:0000259" key="8">
    <source>
        <dbReference type="PROSITE" id="PS51352"/>
    </source>
</evidence>
<dbReference type="InterPro" id="IPR013740">
    <property type="entry name" value="Redoxin"/>
</dbReference>
<feature type="domain" description="Thioredoxin" evidence="8">
    <location>
        <begin position="26"/>
        <end position="185"/>
    </location>
</feature>
<dbReference type="InterPro" id="IPR013766">
    <property type="entry name" value="Thioredoxin_domain"/>
</dbReference>
<organism evidence="9 10">
    <name type="scientific">Hyphopichia burtonii NRRL Y-1933</name>
    <dbReference type="NCBI Taxonomy" id="984485"/>
    <lineage>
        <taxon>Eukaryota</taxon>
        <taxon>Fungi</taxon>
        <taxon>Dikarya</taxon>
        <taxon>Ascomycota</taxon>
        <taxon>Saccharomycotina</taxon>
        <taxon>Pichiomycetes</taxon>
        <taxon>Debaryomycetaceae</taxon>
        <taxon>Hyphopichia</taxon>
    </lineage>
</organism>
<reference evidence="10" key="1">
    <citation type="submission" date="2016-05" db="EMBL/GenBank/DDBJ databases">
        <title>Comparative genomics of biotechnologically important yeasts.</title>
        <authorList>
            <consortium name="DOE Joint Genome Institute"/>
            <person name="Riley R."/>
            <person name="Haridas S."/>
            <person name="Wolfe K.H."/>
            <person name="Lopes M.R."/>
            <person name="Hittinger C.T."/>
            <person name="Goker M."/>
            <person name="Salamov A."/>
            <person name="Wisecaver J."/>
            <person name="Long T.M."/>
            <person name="Aerts A.L."/>
            <person name="Barry K."/>
            <person name="Choi C."/>
            <person name="Clum A."/>
            <person name="Coughlan A.Y."/>
            <person name="Deshpande S."/>
            <person name="Douglass A.P."/>
            <person name="Hanson S.J."/>
            <person name="Klenk H.-P."/>
            <person name="Labutti K."/>
            <person name="Lapidus A."/>
            <person name="Lindquist E."/>
            <person name="Lipzen A."/>
            <person name="Meier-Kolthoff J.P."/>
            <person name="Ohm R.A."/>
            <person name="Otillar R.P."/>
            <person name="Pangilinan J."/>
            <person name="Peng Y."/>
            <person name="Rokas A."/>
            <person name="Rosa C.A."/>
            <person name="Scheuner C."/>
            <person name="Sibirny A.A."/>
            <person name="Slot J.C."/>
            <person name="Stielow J.B."/>
            <person name="Sun H."/>
            <person name="Kurtzman C.P."/>
            <person name="Blackwell M."/>
            <person name="Grigoriev I.V."/>
            <person name="Jeffries T.W."/>
        </authorList>
    </citation>
    <scope>NUCLEOTIDE SEQUENCE [LARGE SCALE GENOMIC DNA]</scope>
    <source>
        <strain evidence="10">NRRL Y-1933</strain>
    </source>
</reference>
<dbReference type="GO" id="GO:0005829">
    <property type="term" value="C:cytosol"/>
    <property type="evidence" value="ECO:0007669"/>
    <property type="project" value="TreeGrafter"/>
</dbReference>
<evidence type="ECO:0000256" key="3">
    <source>
        <dbReference type="ARBA" id="ARBA00022862"/>
    </source>
</evidence>
<sequence>MFPSFRLAARPQLFSRGFKTSAPRFVAVGDSIPKATLFENSPGSAIDIGEETAKGKSIILGIPGAFSPACSNQIPAYIKNIRAFNEKGYTKLFVVTVNDAFVTKAFGDSLIQNQVGSDQIRFFADPKGDFVKELDLSFDASKFFGNARSKRFALLVEDGKVSKTFVEPDNVSVDVSDVSKVLDQA</sequence>
<keyword evidence="4 7" id="KW-0560">Oxidoreductase</keyword>
<accession>A0A1E4RF16</accession>
<feature type="active site" description="Cysteine sulfenic acid (-SOH) intermediate" evidence="6">
    <location>
        <position position="70"/>
    </location>
</feature>
<proteinExistence type="inferred from homology"/>
<dbReference type="GO" id="GO:0042744">
    <property type="term" value="P:hydrogen peroxide catabolic process"/>
    <property type="evidence" value="ECO:0007669"/>
    <property type="project" value="TreeGrafter"/>
</dbReference>
<evidence type="ECO:0000256" key="4">
    <source>
        <dbReference type="ARBA" id="ARBA00023002"/>
    </source>
</evidence>
<dbReference type="GO" id="GO:0008379">
    <property type="term" value="F:thioredoxin peroxidase activity"/>
    <property type="evidence" value="ECO:0007669"/>
    <property type="project" value="InterPro"/>
</dbReference>
<evidence type="ECO:0000256" key="7">
    <source>
        <dbReference type="RuleBase" id="RU366011"/>
    </source>
</evidence>
<dbReference type="STRING" id="984485.A0A1E4RF16"/>
<keyword evidence="3 7" id="KW-0049">Antioxidant</keyword>
<dbReference type="GO" id="GO:0045454">
    <property type="term" value="P:cell redox homeostasis"/>
    <property type="evidence" value="ECO:0007669"/>
    <property type="project" value="TreeGrafter"/>
</dbReference>
<dbReference type="GeneID" id="30994344"/>